<comment type="caution">
    <text evidence="2">The sequence shown here is derived from an EMBL/GenBank/DDBJ whole genome shotgun (WGS) entry which is preliminary data.</text>
</comment>
<name>A0A923S1R9_9BURK</name>
<gene>
    <name evidence="2" type="ORF">H8R02_08930</name>
</gene>
<keyword evidence="1" id="KW-0812">Transmembrane</keyword>
<proteinExistence type="predicted"/>
<keyword evidence="3" id="KW-1185">Reference proteome</keyword>
<dbReference type="RefSeq" id="WP_187081030.1">
    <property type="nucleotide sequence ID" value="NZ_JACORU010000002.1"/>
</dbReference>
<sequence length="99" mass="10803">MSLAFFGLFGWLLFAILFVLAALIAFALRATGRRVTRDDVLIVFTKSIGATLMALACGFVAAMVFDFWQWPAWLATIVAALVAMAAAALTWKFGKAQIR</sequence>
<accession>A0A923S1R9</accession>
<evidence type="ECO:0000313" key="3">
    <source>
        <dbReference type="Proteomes" id="UP000596827"/>
    </source>
</evidence>
<organism evidence="2 3">
    <name type="scientific">Ramlibacter albus</name>
    <dbReference type="NCBI Taxonomy" id="2079448"/>
    <lineage>
        <taxon>Bacteria</taxon>
        <taxon>Pseudomonadati</taxon>
        <taxon>Pseudomonadota</taxon>
        <taxon>Betaproteobacteria</taxon>
        <taxon>Burkholderiales</taxon>
        <taxon>Comamonadaceae</taxon>
        <taxon>Ramlibacter</taxon>
    </lineage>
</organism>
<feature type="transmembrane region" description="Helical" evidence="1">
    <location>
        <begin position="40"/>
        <end position="64"/>
    </location>
</feature>
<dbReference type="EMBL" id="JACORU010000002">
    <property type="protein sequence ID" value="MBC5764571.1"/>
    <property type="molecule type" value="Genomic_DNA"/>
</dbReference>
<feature type="transmembrane region" description="Helical" evidence="1">
    <location>
        <begin position="6"/>
        <end position="28"/>
    </location>
</feature>
<keyword evidence="1" id="KW-1133">Transmembrane helix</keyword>
<reference evidence="2" key="1">
    <citation type="submission" date="2020-08" db="EMBL/GenBank/DDBJ databases">
        <title>Ramlibacter sp. GTP1 16S ribosomal RNA gene genome sequencing and assembly.</title>
        <authorList>
            <person name="Kang M."/>
        </authorList>
    </citation>
    <scope>NUCLEOTIDE SEQUENCE</scope>
    <source>
        <strain evidence="2">GTP1</strain>
    </source>
</reference>
<feature type="transmembrane region" description="Helical" evidence="1">
    <location>
        <begin position="70"/>
        <end position="91"/>
    </location>
</feature>
<protein>
    <submittedName>
        <fullName evidence="2">Uncharacterized protein</fullName>
    </submittedName>
</protein>
<evidence type="ECO:0000313" key="2">
    <source>
        <dbReference type="EMBL" id="MBC5764571.1"/>
    </source>
</evidence>
<evidence type="ECO:0000256" key="1">
    <source>
        <dbReference type="SAM" id="Phobius"/>
    </source>
</evidence>
<dbReference type="Proteomes" id="UP000596827">
    <property type="component" value="Unassembled WGS sequence"/>
</dbReference>
<dbReference type="AlphaFoldDB" id="A0A923S1R9"/>
<keyword evidence="1" id="KW-0472">Membrane</keyword>